<dbReference type="HAMAP" id="MF_00156">
    <property type="entry name" value="PanB"/>
    <property type="match status" value="1"/>
</dbReference>
<dbReference type="GO" id="GO:0015940">
    <property type="term" value="P:pantothenate biosynthetic process"/>
    <property type="evidence" value="ECO:0007669"/>
    <property type="project" value="InterPro"/>
</dbReference>
<dbReference type="AlphaFoldDB" id="A0A6J6NRR9"/>
<evidence type="ECO:0000256" key="2">
    <source>
        <dbReference type="ARBA" id="ARBA00008676"/>
    </source>
</evidence>
<dbReference type="PANTHER" id="PTHR20881">
    <property type="entry name" value="3-METHYL-2-OXOBUTANOATE HYDROXYMETHYLTRANSFERASE"/>
    <property type="match status" value="1"/>
</dbReference>
<organism evidence="5">
    <name type="scientific">freshwater metagenome</name>
    <dbReference type="NCBI Taxonomy" id="449393"/>
    <lineage>
        <taxon>unclassified sequences</taxon>
        <taxon>metagenomes</taxon>
        <taxon>ecological metagenomes</taxon>
    </lineage>
</organism>
<reference evidence="5" key="1">
    <citation type="submission" date="2020-05" db="EMBL/GenBank/DDBJ databases">
        <authorList>
            <person name="Chiriac C."/>
            <person name="Salcher M."/>
            <person name="Ghai R."/>
            <person name="Kavagutti S V."/>
        </authorList>
    </citation>
    <scope>NUCLEOTIDE SEQUENCE</scope>
</reference>
<dbReference type="EC" id="2.1.2.11" evidence="3"/>
<dbReference type="PIRSF" id="PIRSF000388">
    <property type="entry name" value="Pantoate_hydroxy_MeTrfase"/>
    <property type="match status" value="1"/>
</dbReference>
<proteinExistence type="inferred from homology"/>
<dbReference type="PANTHER" id="PTHR20881:SF0">
    <property type="entry name" value="3-METHYL-2-OXOBUTANOATE HYDROXYMETHYLTRANSFERASE"/>
    <property type="match status" value="1"/>
</dbReference>
<keyword evidence="4" id="KW-0808">Transferase</keyword>
<evidence type="ECO:0000256" key="3">
    <source>
        <dbReference type="ARBA" id="ARBA00012618"/>
    </source>
</evidence>
<accession>A0A6J6NRR9</accession>
<comment type="similarity">
    <text evidence="2">Belongs to the PanB family.</text>
</comment>
<comment type="pathway">
    <text evidence="1">Cofactor biosynthesis; (R)-pantothenate biosynthesis; (R)-pantoate from 3-methyl-2-oxobutanoate: step 1/2.</text>
</comment>
<dbReference type="InterPro" id="IPR015813">
    <property type="entry name" value="Pyrv/PenolPyrv_kinase-like_dom"/>
</dbReference>
<dbReference type="CDD" id="cd06557">
    <property type="entry name" value="KPHMT-like"/>
    <property type="match status" value="1"/>
</dbReference>
<evidence type="ECO:0000256" key="4">
    <source>
        <dbReference type="ARBA" id="ARBA00022679"/>
    </source>
</evidence>
<dbReference type="Pfam" id="PF02548">
    <property type="entry name" value="Pantoate_transf"/>
    <property type="match status" value="1"/>
</dbReference>
<evidence type="ECO:0000313" key="5">
    <source>
        <dbReference type="EMBL" id="CAB4689309.1"/>
    </source>
</evidence>
<dbReference type="GO" id="GO:0005737">
    <property type="term" value="C:cytoplasm"/>
    <property type="evidence" value="ECO:0007669"/>
    <property type="project" value="TreeGrafter"/>
</dbReference>
<protein>
    <recommendedName>
        <fullName evidence="3">3-methyl-2-oxobutanoate hydroxymethyltransferase</fullName>
        <ecNumber evidence="3">2.1.2.11</ecNumber>
    </recommendedName>
</protein>
<dbReference type="NCBIfam" id="TIGR00222">
    <property type="entry name" value="panB"/>
    <property type="match status" value="1"/>
</dbReference>
<evidence type="ECO:0000256" key="1">
    <source>
        <dbReference type="ARBA" id="ARBA00005033"/>
    </source>
</evidence>
<dbReference type="GO" id="GO:0000287">
    <property type="term" value="F:magnesium ion binding"/>
    <property type="evidence" value="ECO:0007669"/>
    <property type="project" value="TreeGrafter"/>
</dbReference>
<name>A0A6J6NRR9_9ZZZZ</name>
<dbReference type="EMBL" id="CAEZXK010000020">
    <property type="protein sequence ID" value="CAB4689309.1"/>
    <property type="molecule type" value="Genomic_DNA"/>
</dbReference>
<sequence>MAKIARISHLQEFKDSNRKFSCLTSYDQQTASIFDEAGINVLLVGDSAAENALGLDSVLAITVDEIIPLGRAVAGAAKSSLVVVDMPFGSYETSPEDALANAMKIMKQTGAAAVKLEGGRRSANQISRIVEAGIPVMGHIGFTPQSVHALGGFKIQGRGEDADEILAEALAVQEAGAFAVVLELVPAELAARITKQLRIPTIGIGAGNETDGQILVWTDFAGLSGGKPRRFVREYMSLRDDLLEAAKRYAADVESQNFPNQDESFSA</sequence>
<dbReference type="Gene3D" id="3.20.20.60">
    <property type="entry name" value="Phosphoenolpyruvate-binding domains"/>
    <property type="match status" value="1"/>
</dbReference>
<dbReference type="InterPro" id="IPR040442">
    <property type="entry name" value="Pyrv_kinase-like_dom_sf"/>
</dbReference>
<dbReference type="InterPro" id="IPR003700">
    <property type="entry name" value="Pantoate_hydroxy_MeTrfase"/>
</dbReference>
<dbReference type="NCBIfam" id="NF001452">
    <property type="entry name" value="PRK00311.1"/>
    <property type="match status" value="1"/>
</dbReference>
<gene>
    <name evidence="5" type="ORF">UFOPK2370_00843</name>
</gene>
<dbReference type="SUPFAM" id="SSF51621">
    <property type="entry name" value="Phosphoenolpyruvate/pyruvate domain"/>
    <property type="match status" value="1"/>
</dbReference>
<dbReference type="GO" id="GO:0003864">
    <property type="term" value="F:3-methyl-2-oxobutanoate hydroxymethyltransferase activity"/>
    <property type="evidence" value="ECO:0007669"/>
    <property type="project" value="UniProtKB-EC"/>
</dbReference>
<dbReference type="FunFam" id="3.20.20.60:FF:000003">
    <property type="entry name" value="3-methyl-2-oxobutanoate hydroxymethyltransferase"/>
    <property type="match status" value="1"/>
</dbReference>